<comment type="subcellular location">
    <subcellularLocation>
        <location evidence="5">Cytoplasm</location>
    </subcellularLocation>
</comment>
<dbReference type="GO" id="GO:0006364">
    <property type="term" value="P:rRNA processing"/>
    <property type="evidence" value="ECO:0007669"/>
    <property type="project" value="UniProtKB-UniRule"/>
</dbReference>
<dbReference type="OrthoDB" id="9810331at2"/>
<dbReference type="GO" id="GO:0043022">
    <property type="term" value="F:ribosome binding"/>
    <property type="evidence" value="ECO:0007669"/>
    <property type="project" value="InterPro"/>
</dbReference>
<keyword evidence="1 5" id="KW-0963">Cytoplasm</keyword>
<feature type="domain" description="RimM N-terminal" evidence="7">
    <location>
        <begin position="17"/>
        <end position="102"/>
    </location>
</feature>
<keyword evidence="10" id="KW-1185">Reference proteome</keyword>
<evidence type="ECO:0000256" key="5">
    <source>
        <dbReference type="HAMAP-Rule" id="MF_00014"/>
    </source>
</evidence>
<comment type="function">
    <text evidence="5">An accessory protein needed during the final step in the assembly of 30S ribosomal subunit, possibly for assembly of the head region. Essential for efficient processing of 16S rRNA. May be needed both before and after RbfA during the maturation of 16S rRNA. It has affinity for free ribosomal 30S subunits but not for 70S ribosomes.</text>
</comment>
<feature type="region of interest" description="Disordered" evidence="6">
    <location>
        <begin position="152"/>
        <end position="174"/>
    </location>
</feature>
<dbReference type="InterPro" id="IPR011033">
    <property type="entry name" value="PRC_barrel-like_sf"/>
</dbReference>
<dbReference type="PANTHER" id="PTHR33692:SF1">
    <property type="entry name" value="RIBOSOME MATURATION FACTOR RIMM"/>
    <property type="match status" value="1"/>
</dbReference>
<dbReference type="GO" id="GO:0042274">
    <property type="term" value="P:ribosomal small subunit biogenesis"/>
    <property type="evidence" value="ECO:0007669"/>
    <property type="project" value="UniProtKB-UniRule"/>
</dbReference>
<dbReference type="InterPro" id="IPR011961">
    <property type="entry name" value="RimM"/>
</dbReference>
<evidence type="ECO:0000259" key="7">
    <source>
        <dbReference type="Pfam" id="PF01782"/>
    </source>
</evidence>
<evidence type="ECO:0000256" key="1">
    <source>
        <dbReference type="ARBA" id="ARBA00022490"/>
    </source>
</evidence>
<evidence type="ECO:0000256" key="4">
    <source>
        <dbReference type="ARBA" id="ARBA00023186"/>
    </source>
</evidence>
<feature type="compositionally biased region" description="Basic residues" evidence="6">
    <location>
        <begin position="165"/>
        <end position="174"/>
    </location>
</feature>
<comment type="domain">
    <text evidence="5">The PRC barrel domain binds ribosomal protein uS19.</text>
</comment>
<dbReference type="PANTHER" id="PTHR33692">
    <property type="entry name" value="RIBOSOME MATURATION FACTOR RIMM"/>
    <property type="match status" value="1"/>
</dbReference>
<organism evidence="9 10">
    <name type="scientific">Hyella patelloides LEGE 07179</name>
    <dbReference type="NCBI Taxonomy" id="945734"/>
    <lineage>
        <taxon>Bacteria</taxon>
        <taxon>Bacillati</taxon>
        <taxon>Cyanobacteriota</taxon>
        <taxon>Cyanophyceae</taxon>
        <taxon>Pleurocapsales</taxon>
        <taxon>Hyellaceae</taxon>
        <taxon>Hyella</taxon>
    </lineage>
</organism>
<dbReference type="EMBL" id="CAACVJ010000167">
    <property type="protein sequence ID" value="VEP14203.1"/>
    <property type="molecule type" value="Genomic_DNA"/>
</dbReference>
<dbReference type="InterPro" id="IPR009000">
    <property type="entry name" value="Transl_B-barrel_sf"/>
</dbReference>
<name>A0A563VS18_9CYAN</name>
<dbReference type="GO" id="GO:0005840">
    <property type="term" value="C:ribosome"/>
    <property type="evidence" value="ECO:0007669"/>
    <property type="project" value="InterPro"/>
</dbReference>
<keyword evidence="2 5" id="KW-0690">Ribosome biogenesis</keyword>
<dbReference type="SUPFAM" id="SSF50447">
    <property type="entry name" value="Translation proteins"/>
    <property type="match status" value="1"/>
</dbReference>
<dbReference type="GO" id="GO:0005737">
    <property type="term" value="C:cytoplasm"/>
    <property type="evidence" value="ECO:0007669"/>
    <property type="project" value="UniProtKB-SubCell"/>
</dbReference>
<dbReference type="HAMAP" id="MF_00014">
    <property type="entry name" value="Ribosome_mat_RimM"/>
    <property type="match status" value="1"/>
</dbReference>
<reference evidence="9 10" key="1">
    <citation type="submission" date="2019-01" db="EMBL/GenBank/DDBJ databases">
        <authorList>
            <person name="Brito A."/>
        </authorList>
    </citation>
    <scope>NUCLEOTIDE SEQUENCE [LARGE SCALE GENOMIC DNA]</scope>
    <source>
        <strain evidence="9">1</strain>
    </source>
</reference>
<evidence type="ECO:0000256" key="3">
    <source>
        <dbReference type="ARBA" id="ARBA00022552"/>
    </source>
</evidence>
<dbReference type="RefSeq" id="WP_144872644.1">
    <property type="nucleotide sequence ID" value="NZ_LR213992.1"/>
</dbReference>
<evidence type="ECO:0000313" key="10">
    <source>
        <dbReference type="Proteomes" id="UP000320055"/>
    </source>
</evidence>
<evidence type="ECO:0000313" key="9">
    <source>
        <dbReference type="EMBL" id="VEP14203.1"/>
    </source>
</evidence>
<evidence type="ECO:0000259" key="8">
    <source>
        <dbReference type="Pfam" id="PF24986"/>
    </source>
</evidence>
<dbReference type="Gene3D" id="2.30.30.240">
    <property type="entry name" value="PRC-barrel domain"/>
    <property type="match status" value="1"/>
</dbReference>
<evidence type="ECO:0000256" key="2">
    <source>
        <dbReference type="ARBA" id="ARBA00022517"/>
    </source>
</evidence>
<proteinExistence type="inferred from homology"/>
<dbReference type="Proteomes" id="UP000320055">
    <property type="component" value="Unassembled WGS sequence"/>
</dbReference>
<dbReference type="InterPro" id="IPR036976">
    <property type="entry name" value="RimM_N_sf"/>
</dbReference>
<dbReference type="InterPro" id="IPR002676">
    <property type="entry name" value="RimM_N"/>
</dbReference>
<dbReference type="AlphaFoldDB" id="A0A563VS18"/>
<dbReference type="Gene3D" id="2.40.30.60">
    <property type="entry name" value="RimM"/>
    <property type="match status" value="1"/>
</dbReference>
<dbReference type="NCBIfam" id="TIGR02273">
    <property type="entry name" value="16S_RimM"/>
    <property type="match status" value="1"/>
</dbReference>
<comment type="similarity">
    <text evidence="5">Belongs to the RimM family.</text>
</comment>
<feature type="domain" description="Ribosome maturation factor RimM PRC barrel" evidence="8">
    <location>
        <begin position="114"/>
        <end position="211"/>
    </location>
</feature>
<dbReference type="Pfam" id="PF01782">
    <property type="entry name" value="RimM"/>
    <property type="match status" value="1"/>
</dbReference>
<dbReference type="Pfam" id="PF24986">
    <property type="entry name" value="PRC_RimM"/>
    <property type="match status" value="1"/>
</dbReference>
<keyword evidence="3 5" id="KW-0698">rRNA processing</keyword>
<evidence type="ECO:0000256" key="6">
    <source>
        <dbReference type="SAM" id="MobiDB-lite"/>
    </source>
</evidence>
<comment type="subunit">
    <text evidence="5">Binds ribosomal protein uS19.</text>
</comment>
<accession>A0A563VS18</accession>
<keyword evidence="4 5" id="KW-0143">Chaperone</keyword>
<sequence length="212" mass="24552">MNNEQLTINQETEWIEIGTIVAPQGLYGELRVYPDSDFPERFLVPGTRWLQHPDTGKIEAKELLGGRYLPGKKLYVIALEDVEYRDRAEALRDYKILVPKSDRPELQEDEFHVQDLINLEVFNQQTQENIGIVTNVFYAGNNLLEVTLHKQPEPEENQTPDLSKINRRSKRKKYKPKKPKLATILIPFVIEIVPIVDIKNNRIEIDPPEGLV</sequence>
<dbReference type="InterPro" id="IPR056792">
    <property type="entry name" value="PRC_RimM"/>
</dbReference>
<dbReference type="SUPFAM" id="SSF50346">
    <property type="entry name" value="PRC-barrel domain"/>
    <property type="match status" value="1"/>
</dbReference>
<gene>
    <name evidence="5 9" type="primary">rimM</name>
    <name evidence="9" type="ORF">H1P_2490007</name>
</gene>
<protein>
    <recommendedName>
        <fullName evidence="5">Ribosome maturation factor RimM</fullName>
    </recommendedName>
</protein>